<reference evidence="1" key="1">
    <citation type="submission" date="2014-11" db="EMBL/GenBank/DDBJ databases">
        <authorList>
            <person name="Amaro Gonzalez C."/>
        </authorList>
    </citation>
    <scope>NUCLEOTIDE SEQUENCE</scope>
</reference>
<name>A0A0E9U4U1_ANGAN</name>
<accession>A0A0E9U4U1</accession>
<organism evidence="1">
    <name type="scientific">Anguilla anguilla</name>
    <name type="common">European freshwater eel</name>
    <name type="synonym">Muraena anguilla</name>
    <dbReference type="NCBI Taxonomy" id="7936"/>
    <lineage>
        <taxon>Eukaryota</taxon>
        <taxon>Metazoa</taxon>
        <taxon>Chordata</taxon>
        <taxon>Craniata</taxon>
        <taxon>Vertebrata</taxon>
        <taxon>Euteleostomi</taxon>
        <taxon>Actinopterygii</taxon>
        <taxon>Neopterygii</taxon>
        <taxon>Teleostei</taxon>
        <taxon>Anguilliformes</taxon>
        <taxon>Anguillidae</taxon>
        <taxon>Anguilla</taxon>
    </lineage>
</organism>
<protein>
    <submittedName>
        <fullName evidence="1">Uncharacterized protein</fullName>
    </submittedName>
</protein>
<proteinExistence type="predicted"/>
<dbReference type="EMBL" id="GBXM01047756">
    <property type="protein sequence ID" value="JAH60821.1"/>
    <property type="molecule type" value="Transcribed_RNA"/>
</dbReference>
<sequence>MHFPGPTHVKVFWCAVF</sequence>
<evidence type="ECO:0000313" key="1">
    <source>
        <dbReference type="EMBL" id="JAH60821.1"/>
    </source>
</evidence>
<reference evidence="1" key="2">
    <citation type="journal article" date="2015" name="Fish Shellfish Immunol.">
        <title>Early steps in the European eel (Anguilla anguilla)-Vibrio vulnificus interaction in the gills: Role of the RtxA13 toxin.</title>
        <authorList>
            <person name="Callol A."/>
            <person name="Pajuelo D."/>
            <person name="Ebbesson L."/>
            <person name="Teles M."/>
            <person name="MacKenzie S."/>
            <person name="Amaro C."/>
        </authorList>
    </citation>
    <scope>NUCLEOTIDE SEQUENCE</scope>
</reference>
<dbReference type="AlphaFoldDB" id="A0A0E9U4U1"/>